<evidence type="ECO:0000259" key="2">
    <source>
        <dbReference type="PROSITE" id="PS50206"/>
    </source>
</evidence>
<dbReference type="EMBL" id="UINC01082770">
    <property type="protein sequence ID" value="SVC27844.1"/>
    <property type="molecule type" value="Genomic_DNA"/>
</dbReference>
<evidence type="ECO:0000313" key="3">
    <source>
        <dbReference type="EMBL" id="SVC27844.1"/>
    </source>
</evidence>
<sequence length="257" mass="29038">MITQKRMKRGVYLCPFHPGGWHMTQAPTDYARPELLADADWLKAHLDDPNVRVIDCATFELYQKAHIRNAVGLQVNPFIKNTDDTLHVMPPDQFANLMGDLGVSANTTVVAYDTAGGVPASRMWWVLNYYGHTDVKVLNGGWEKWFHDGLPVSREIPKVPTTTFTPMVDEKLLCSLEYGKSHLDDTQVVYLDMRSEGEWTGETTRGNKRVGHIPGAVHLEWTNFMNPEPNRTWKSAGELQEVLDAAGITPDREIITY</sequence>
<proteinExistence type="predicted"/>
<reference evidence="3" key="1">
    <citation type="submission" date="2018-05" db="EMBL/GenBank/DDBJ databases">
        <authorList>
            <person name="Lanie J.A."/>
            <person name="Ng W.-L."/>
            <person name="Kazmierczak K.M."/>
            <person name="Andrzejewski T.M."/>
            <person name="Davidsen T.M."/>
            <person name="Wayne K.J."/>
            <person name="Tettelin H."/>
            <person name="Glass J.I."/>
            <person name="Rusch D."/>
            <person name="Podicherti R."/>
            <person name="Tsui H.-C.T."/>
            <person name="Winkler M.E."/>
        </authorList>
    </citation>
    <scope>NUCLEOTIDE SEQUENCE</scope>
</reference>
<keyword evidence="1" id="KW-0677">Repeat</keyword>
<dbReference type="CDD" id="cd01448">
    <property type="entry name" value="TST_Repeat_1"/>
    <property type="match status" value="1"/>
</dbReference>
<dbReference type="SUPFAM" id="SSF52821">
    <property type="entry name" value="Rhodanese/Cell cycle control phosphatase"/>
    <property type="match status" value="2"/>
</dbReference>
<feature type="domain" description="Rhodanese" evidence="2">
    <location>
        <begin position="184"/>
        <end position="257"/>
    </location>
</feature>
<accession>A0A382KSR4</accession>
<dbReference type="InterPro" id="IPR051126">
    <property type="entry name" value="Thiosulfate_sulfurtransferase"/>
</dbReference>
<feature type="domain" description="Rhodanese" evidence="2">
    <location>
        <begin position="47"/>
        <end position="154"/>
    </location>
</feature>
<gene>
    <name evidence="3" type="ORF">METZ01_LOCUS280698</name>
</gene>
<dbReference type="SMART" id="SM00450">
    <property type="entry name" value="RHOD"/>
    <property type="match status" value="1"/>
</dbReference>
<dbReference type="PANTHER" id="PTHR43855">
    <property type="entry name" value="THIOSULFATE SULFURTRANSFERASE"/>
    <property type="match status" value="1"/>
</dbReference>
<protein>
    <recommendedName>
        <fullName evidence="2">Rhodanese domain-containing protein</fullName>
    </recommendedName>
</protein>
<dbReference type="InterPro" id="IPR036873">
    <property type="entry name" value="Rhodanese-like_dom_sf"/>
</dbReference>
<name>A0A382KSR4_9ZZZZ</name>
<dbReference type="AlphaFoldDB" id="A0A382KSR4"/>
<dbReference type="PROSITE" id="PS50206">
    <property type="entry name" value="RHODANESE_3"/>
    <property type="match status" value="2"/>
</dbReference>
<organism evidence="3">
    <name type="scientific">marine metagenome</name>
    <dbReference type="NCBI Taxonomy" id="408172"/>
    <lineage>
        <taxon>unclassified sequences</taxon>
        <taxon>metagenomes</taxon>
        <taxon>ecological metagenomes</taxon>
    </lineage>
</organism>
<dbReference type="Pfam" id="PF00581">
    <property type="entry name" value="Rhodanese"/>
    <property type="match status" value="2"/>
</dbReference>
<evidence type="ECO:0000256" key="1">
    <source>
        <dbReference type="ARBA" id="ARBA00022737"/>
    </source>
</evidence>
<dbReference type="InterPro" id="IPR001763">
    <property type="entry name" value="Rhodanese-like_dom"/>
</dbReference>
<dbReference type="Gene3D" id="3.40.250.10">
    <property type="entry name" value="Rhodanese-like domain"/>
    <property type="match status" value="2"/>
</dbReference>
<dbReference type="PANTHER" id="PTHR43855:SF1">
    <property type="entry name" value="THIOSULFATE SULFURTRANSFERASE"/>
    <property type="match status" value="1"/>
</dbReference>